<reference evidence="6" key="1">
    <citation type="journal article" date="2014" name="Int. J. Syst. Evol. Microbiol.">
        <title>Complete genome sequence of Corynebacterium casei LMG S-19264T (=DSM 44701T), isolated from a smear-ripened cheese.</title>
        <authorList>
            <consortium name="US DOE Joint Genome Institute (JGI-PGF)"/>
            <person name="Walter F."/>
            <person name="Albersmeier A."/>
            <person name="Kalinowski J."/>
            <person name="Ruckert C."/>
        </authorList>
    </citation>
    <scope>NUCLEOTIDE SEQUENCE</scope>
    <source>
        <strain evidence="6">JCM 11219</strain>
    </source>
</reference>
<evidence type="ECO:0000259" key="3">
    <source>
        <dbReference type="Pfam" id="PF03446"/>
    </source>
</evidence>
<evidence type="ECO:0000313" key="8">
    <source>
        <dbReference type="Proteomes" id="UP001060771"/>
    </source>
</evidence>
<dbReference type="InterPro" id="IPR029154">
    <property type="entry name" value="HIBADH-like_NADP-bd"/>
</dbReference>
<keyword evidence="2" id="KW-0520">NAD</keyword>
<dbReference type="EMBL" id="BMNM01000011">
    <property type="protein sequence ID" value="GGI84693.1"/>
    <property type="molecule type" value="Genomic_DNA"/>
</dbReference>
<evidence type="ECO:0000313" key="5">
    <source>
        <dbReference type="EMBL" id="BDR92641.1"/>
    </source>
</evidence>
<evidence type="ECO:0000313" key="6">
    <source>
        <dbReference type="EMBL" id="GGI84693.1"/>
    </source>
</evidence>
<dbReference type="Proteomes" id="UP001060771">
    <property type="component" value="Chromosome"/>
</dbReference>
<reference evidence="6" key="2">
    <citation type="submission" date="2020-09" db="EMBL/GenBank/DDBJ databases">
        <authorList>
            <person name="Sun Q."/>
            <person name="Ohkuma M."/>
        </authorList>
    </citation>
    <scope>NUCLEOTIDE SEQUENCE</scope>
    <source>
        <strain evidence="6">JCM 11219</strain>
    </source>
</reference>
<dbReference type="GO" id="GO:0016491">
    <property type="term" value="F:oxidoreductase activity"/>
    <property type="evidence" value="ECO:0007669"/>
    <property type="project" value="UniProtKB-KW"/>
</dbReference>
<dbReference type="InterPro" id="IPR006115">
    <property type="entry name" value="6PGDH_NADP-bd"/>
</dbReference>
<dbReference type="GeneID" id="76207280"/>
<dbReference type="InterPro" id="IPR013328">
    <property type="entry name" value="6PGD_dom2"/>
</dbReference>
<dbReference type="PANTHER" id="PTHR43580">
    <property type="entry name" value="OXIDOREDUCTASE GLYR1-RELATED"/>
    <property type="match status" value="1"/>
</dbReference>
<proteinExistence type="predicted"/>
<dbReference type="EMBL" id="AP026830">
    <property type="protein sequence ID" value="BDR92641.1"/>
    <property type="molecule type" value="Genomic_DNA"/>
</dbReference>
<dbReference type="Gene3D" id="1.10.1040.10">
    <property type="entry name" value="N-(1-d-carboxylethyl)-l-norvaline Dehydrogenase, domain 2"/>
    <property type="match status" value="1"/>
</dbReference>
<dbReference type="SUPFAM" id="SSF51735">
    <property type="entry name" value="NAD(P)-binding Rossmann-fold domains"/>
    <property type="match status" value="1"/>
</dbReference>
<dbReference type="AlphaFoldDB" id="A0A830EHA2"/>
<keyword evidence="8" id="KW-1185">Reference proteome</keyword>
<dbReference type="InterPro" id="IPR015815">
    <property type="entry name" value="HIBADH-related"/>
</dbReference>
<reference evidence="8" key="3">
    <citation type="submission" date="2022-09" db="EMBL/GenBank/DDBJ databases">
        <title>Complete genome sequence of Vulcanisaeta souniana.</title>
        <authorList>
            <person name="Kato S."/>
            <person name="Itoh T."/>
            <person name="Ohkuma M."/>
        </authorList>
    </citation>
    <scope>NUCLEOTIDE SEQUENCE [LARGE SCALE GENOMIC DNA]</scope>
    <source>
        <strain evidence="8">JCM 11219</strain>
    </source>
</reference>
<dbReference type="InterPro" id="IPR008927">
    <property type="entry name" value="6-PGluconate_DH-like_C_sf"/>
</dbReference>
<dbReference type="Proteomes" id="UP000657075">
    <property type="component" value="Unassembled WGS sequence"/>
</dbReference>
<dbReference type="GO" id="GO:0051287">
    <property type="term" value="F:NAD binding"/>
    <property type="evidence" value="ECO:0007669"/>
    <property type="project" value="InterPro"/>
</dbReference>
<dbReference type="SUPFAM" id="SSF48179">
    <property type="entry name" value="6-phosphogluconate dehydrogenase C-terminal domain-like"/>
    <property type="match status" value="1"/>
</dbReference>
<reference evidence="5" key="4">
    <citation type="journal article" date="2023" name="Microbiol. Resour. Announc.">
        <title>Complete Genome Sequence of Vulcanisaeta souniana Strain IC-059, a Hyperthermophilic Archaeon Isolated from Hot Spring Water in Japan.</title>
        <authorList>
            <person name="Kato S."/>
            <person name="Itoh T."/>
            <person name="Wu L."/>
            <person name="Ma J."/>
            <person name="Ohkuma M."/>
        </authorList>
    </citation>
    <scope>NUCLEOTIDE SEQUENCE</scope>
    <source>
        <strain evidence="5">JCM 11219</strain>
    </source>
</reference>
<gene>
    <name evidence="6" type="ORF">GCM10007112_22110</name>
    <name evidence="5" type="ORF">Vsou_17340</name>
</gene>
<feature type="domain" description="6-phosphogluconate dehydrogenase NADP-binding" evidence="3">
    <location>
        <begin position="3"/>
        <end position="140"/>
    </location>
</feature>
<dbReference type="Pfam" id="PF03446">
    <property type="entry name" value="NAD_binding_2"/>
    <property type="match status" value="1"/>
</dbReference>
<dbReference type="RefSeq" id="WP_188603973.1">
    <property type="nucleotide sequence ID" value="NZ_AP026830.1"/>
</dbReference>
<organism evidence="6 7">
    <name type="scientific">Vulcanisaeta souniana JCM 11219</name>
    <dbReference type="NCBI Taxonomy" id="1293586"/>
    <lineage>
        <taxon>Archaea</taxon>
        <taxon>Thermoproteota</taxon>
        <taxon>Thermoprotei</taxon>
        <taxon>Thermoproteales</taxon>
        <taxon>Thermoproteaceae</taxon>
        <taxon>Vulcanisaeta</taxon>
    </lineage>
</organism>
<feature type="domain" description="3-hydroxyisobutyrate dehydrogenase-like NAD-binding" evidence="4">
    <location>
        <begin position="151"/>
        <end position="260"/>
    </location>
</feature>
<dbReference type="InterPro" id="IPR051265">
    <property type="entry name" value="HIBADH-related_NP60_sf"/>
</dbReference>
<protein>
    <submittedName>
        <fullName evidence="6">3-hydroxyisobutyrate dehydrogenase</fullName>
    </submittedName>
</protein>
<evidence type="ECO:0000256" key="2">
    <source>
        <dbReference type="ARBA" id="ARBA00023027"/>
    </source>
</evidence>
<keyword evidence="1" id="KW-0560">Oxidoreductase</keyword>
<dbReference type="PANTHER" id="PTHR43580:SF2">
    <property type="entry name" value="CYTOKINE-LIKE NUCLEAR FACTOR N-PAC"/>
    <property type="match status" value="1"/>
</dbReference>
<dbReference type="GO" id="GO:0050661">
    <property type="term" value="F:NADP binding"/>
    <property type="evidence" value="ECO:0007669"/>
    <property type="project" value="InterPro"/>
</dbReference>
<dbReference type="Gene3D" id="3.40.50.720">
    <property type="entry name" value="NAD(P)-binding Rossmann-like Domain"/>
    <property type="match status" value="1"/>
</dbReference>
<evidence type="ECO:0000313" key="7">
    <source>
        <dbReference type="Proteomes" id="UP000657075"/>
    </source>
</evidence>
<evidence type="ECO:0000259" key="4">
    <source>
        <dbReference type="Pfam" id="PF14833"/>
    </source>
</evidence>
<dbReference type="InterPro" id="IPR036291">
    <property type="entry name" value="NAD(P)-bd_dom_sf"/>
</dbReference>
<name>A0A830EHA2_9CREN</name>
<dbReference type="PIRSF" id="PIRSF000103">
    <property type="entry name" value="HIBADH"/>
    <property type="match status" value="1"/>
</dbReference>
<dbReference type="OrthoDB" id="23890at2157"/>
<dbReference type="Pfam" id="PF14833">
    <property type="entry name" value="NAD_binding_11"/>
    <property type="match status" value="1"/>
</dbReference>
<sequence>MDVTVIGTGRMGGALVRRLVSQGFNVYAWNRTKDRLRGLPAKPIDDVSQARGLTFIFVSDDEALSTVRGVGGELIVLSGTYSINAVTAFNIRFTGMGIGLLAAPVVGGPADIEGGTAIYLVGGPENAYQRAREVFDRLGVVIRLPTVESAMALKLAYNAFLIGSMALLGEYVALGRTFGVNDEALKDLLMKTAFKGVAERYMDRMLKPKSPPSFTLALAAKDMHYAVKSAGDTKTPLVVSSAVKSLYELLAAMGFSNEDYVRAGLLELIGRVKEK</sequence>
<evidence type="ECO:0000256" key="1">
    <source>
        <dbReference type="ARBA" id="ARBA00023002"/>
    </source>
</evidence>
<accession>A0A830EHA2</accession>